<dbReference type="Proteomes" id="UP001218579">
    <property type="component" value="Unassembled WGS sequence"/>
</dbReference>
<evidence type="ECO:0000313" key="3">
    <source>
        <dbReference type="Proteomes" id="UP001218579"/>
    </source>
</evidence>
<reference evidence="2 3" key="1">
    <citation type="submission" date="2023-01" db="EMBL/GenBank/DDBJ databases">
        <title>Novel species of the genus Asticcacaulis isolated from rivers.</title>
        <authorList>
            <person name="Lu H."/>
        </authorList>
    </citation>
    <scope>NUCLEOTIDE SEQUENCE [LARGE SCALE GENOMIC DNA]</scope>
    <source>
        <strain evidence="2 3">LKC15W</strain>
    </source>
</reference>
<keyword evidence="1" id="KW-0812">Transmembrane</keyword>
<evidence type="ECO:0000313" key="2">
    <source>
        <dbReference type="EMBL" id="MDC7675996.1"/>
    </source>
</evidence>
<gene>
    <name evidence="2" type="ORF">PQU98_07640</name>
</gene>
<keyword evidence="3" id="KW-1185">Reference proteome</keyword>
<sequence>MARTSAILTHAILRRPHIVLRRVFGLLNRRDYHLAMLVFLSVFIFAFVANS</sequence>
<organism evidence="2 3">
    <name type="scientific">Asticcacaulis machinosus</name>
    <dbReference type="NCBI Taxonomy" id="2984211"/>
    <lineage>
        <taxon>Bacteria</taxon>
        <taxon>Pseudomonadati</taxon>
        <taxon>Pseudomonadota</taxon>
        <taxon>Alphaproteobacteria</taxon>
        <taxon>Caulobacterales</taxon>
        <taxon>Caulobacteraceae</taxon>
        <taxon>Asticcacaulis</taxon>
    </lineage>
</organism>
<keyword evidence="1" id="KW-1133">Transmembrane helix</keyword>
<proteinExistence type="predicted"/>
<evidence type="ECO:0000256" key="1">
    <source>
        <dbReference type="SAM" id="Phobius"/>
    </source>
</evidence>
<keyword evidence="1" id="KW-0472">Membrane</keyword>
<accession>A0ABT5HIC7</accession>
<dbReference type="RefSeq" id="WP_272744309.1">
    <property type="nucleotide sequence ID" value="NZ_JAQQKV010000001.1"/>
</dbReference>
<name>A0ABT5HIC7_9CAUL</name>
<dbReference type="EMBL" id="JAQQKV010000001">
    <property type="protein sequence ID" value="MDC7675996.1"/>
    <property type="molecule type" value="Genomic_DNA"/>
</dbReference>
<protein>
    <submittedName>
        <fullName evidence="2">Uncharacterized protein</fullName>
    </submittedName>
</protein>
<comment type="caution">
    <text evidence="2">The sequence shown here is derived from an EMBL/GenBank/DDBJ whole genome shotgun (WGS) entry which is preliminary data.</text>
</comment>
<feature type="transmembrane region" description="Helical" evidence="1">
    <location>
        <begin position="32"/>
        <end position="49"/>
    </location>
</feature>